<dbReference type="Proteomes" id="UP000326757">
    <property type="component" value="Unassembled WGS sequence"/>
</dbReference>
<keyword evidence="1" id="KW-0812">Transmembrane</keyword>
<organism evidence="2 3">
    <name type="scientific">Monilinia laxa</name>
    <name type="common">Brown rot fungus</name>
    <name type="synonym">Sclerotinia laxa</name>
    <dbReference type="NCBI Taxonomy" id="61186"/>
    <lineage>
        <taxon>Eukaryota</taxon>
        <taxon>Fungi</taxon>
        <taxon>Dikarya</taxon>
        <taxon>Ascomycota</taxon>
        <taxon>Pezizomycotina</taxon>
        <taxon>Leotiomycetes</taxon>
        <taxon>Helotiales</taxon>
        <taxon>Sclerotiniaceae</taxon>
        <taxon>Monilinia</taxon>
    </lineage>
</organism>
<reference evidence="2 3" key="1">
    <citation type="submission" date="2019-06" db="EMBL/GenBank/DDBJ databases">
        <title>Genome Sequence of the Brown Rot Fungal Pathogen Monilinia laxa.</title>
        <authorList>
            <person name="De Miccolis Angelini R.M."/>
            <person name="Landi L."/>
            <person name="Abate D."/>
            <person name="Pollastro S."/>
            <person name="Romanazzi G."/>
            <person name="Faretra F."/>
        </authorList>
    </citation>
    <scope>NUCLEOTIDE SEQUENCE [LARGE SCALE GENOMIC DNA]</scope>
    <source>
        <strain evidence="2 3">Mlax316</strain>
    </source>
</reference>
<keyword evidence="3" id="KW-1185">Reference proteome</keyword>
<gene>
    <name evidence="2" type="ORF">EYC80_009480</name>
</gene>
<sequence length="66" mass="7640">MNLGGFDALLYFFRSVVYWLGLAFDLGGSRFTSFTSFTSFIYMYKHGYYFPLVVPTYPCSYSSLLL</sequence>
<accession>A0A5N6JXY4</accession>
<dbReference type="EMBL" id="VIGI01000011">
    <property type="protein sequence ID" value="KAB8294019.1"/>
    <property type="molecule type" value="Genomic_DNA"/>
</dbReference>
<comment type="caution">
    <text evidence="2">The sequence shown here is derived from an EMBL/GenBank/DDBJ whole genome shotgun (WGS) entry which is preliminary data.</text>
</comment>
<keyword evidence="1" id="KW-1133">Transmembrane helix</keyword>
<keyword evidence="1" id="KW-0472">Membrane</keyword>
<protein>
    <submittedName>
        <fullName evidence="2">Uncharacterized protein</fullName>
    </submittedName>
</protein>
<name>A0A5N6JXY4_MONLA</name>
<feature type="transmembrane region" description="Helical" evidence="1">
    <location>
        <begin position="16"/>
        <end position="42"/>
    </location>
</feature>
<evidence type="ECO:0000256" key="1">
    <source>
        <dbReference type="SAM" id="Phobius"/>
    </source>
</evidence>
<evidence type="ECO:0000313" key="3">
    <source>
        <dbReference type="Proteomes" id="UP000326757"/>
    </source>
</evidence>
<proteinExistence type="predicted"/>
<dbReference type="AlphaFoldDB" id="A0A5N6JXY4"/>
<evidence type="ECO:0000313" key="2">
    <source>
        <dbReference type="EMBL" id="KAB8294019.1"/>
    </source>
</evidence>